<organism evidence="2 3">
    <name type="scientific">Facklamia languida CCUG 37842</name>
    <dbReference type="NCBI Taxonomy" id="883113"/>
    <lineage>
        <taxon>Bacteria</taxon>
        <taxon>Bacillati</taxon>
        <taxon>Bacillota</taxon>
        <taxon>Bacilli</taxon>
        <taxon>Lactobacillales</taxon>
        <taxon>Aerococcaceae</taxon>
        <taxon>Facklamia</taxon>
    </lineage>
</organism>
<name>H3NKT7_9LACT</name>
<evidence type="ECO:0000256" key="1">
    <source>
        <dbReference type="SAM" id="Phobius"/>
    </source>
</evidence>
<dbReference type="InterPro" id="IPR010718">
    <property type="entry name" value="DUF1294"/>
</dbReference>
<feature type="transmembrane region" description="Helical" evidence="1">
    <location>
        <begin position="68"/>
        <end position="89"/>
    </location>
</feature>
<dbReference type="PATRIC" id="fig|883113.3.peg.1478"/>
<dbReference type="EMBL" id="AGEG01000016">
    <property type="protein sequence ID" value="EHR36215.1"/>
    <property type="molecule type" value="Genomic_DNA"/>
</dbReference>
<protein>
    <recommendedName>
        <fullName evidence="4">DUF1294 domain-containing protein</fullName>
    </recommendedName>
</protein>
<dbReference type="OrthoDB" id="1698854at2"/>
<gene>
    <name evidence="2" type="ORF">HMPREF9708_01476</name>
</gene>
<feature type="transmembrane region" description="Helical" evidence="1">
    <location>
        <begin position="6"/>
        <end position="25"/>
    </location>
</feature>
<dbReference type="Pfam" id="PF06961">
    <property type="entry name" value="DUF1294"/>
    <property type="match status" value="1"/>
</dbReference>
<evidence type="ECO:0000313" key="3">
    <source>
        <dbReference type="Proteomes" id="UP000006190"/>
    </source>
</evidence>
<comment type="caution">
    <text evidence="2">The sequence shown here is derived from an EMBL/GenBank/DDBJ whole genome shotgun (WGS) entry which is preliminary data.</text>
</comment>
<evidence type="ECO:0008006" key="4">
    <source>
        <dbReference type="Google" id="ProtNLM"/>
    </source>
</evidence>
<dbReference type="HOGENOM" id="CLU_091970_3_2_9"/>
<dbReference type="eggNOG" id="COG3326">
    <property type="taxonomic scope" value="Bacteria"/>
</dbReference>
<proteinExistence type="predicted"/>
<dbReference type="RefSeq" id="WP_006309709.1">
    <property type="nucleotide sequence ID" value="NZ_JH601133.1"/>
</dbReference>
<feature type="transmembrane region" description="Helical" evidence="1">
    <location>
        <begin position="41"/>
        <end position="62"/>
    </location>
</feature>
<accession>H3NKT7</accession>
<dbReference type="Proteomes" id="UP000006190">
    <property type="component" value="Unassembled WGS sequence"/>
</dbReference>
<keyword evidence="1" id="KW-1133">Transmembrane helix</keyword>
<keyword evidence="1" id="KW-0812">Transmembrane</keyword>
<dbReference type="AlphaFoldDB" id="H3NKT7"/>
<keyword evidence="1" id="KW-0472">Membrane</keyword>
<keyword evidence="3" id="KW-1185">Reference proteome</keyword>
<sequence length="93" mass="10995">MSQIGLIIILLLILWNSFVFLLFGYDKWQAVRQGWRIRERTLLLATFCLGGWGALLAIPFFHHKTLKPYFLMTALFSSLVLVFLIGWYFTYFQ</sequence>
<reference evidence="2 3" key="1">
    <citation type="submission" date="2012-01" db="EMBL/GenBank/DDBJ databases">
        <title>The Genome Sequence of Facklamia languida CCUG 37842.</title>
        <authorList>
            <consortium name="The Broad Institute Genome Sequencing Platform"/>
            <person name="Earl A."/>
            <person name="Ward D."/>
            <person name="Feldgarden M."/>
            <person name="Gevers D."/>
            <person name="Huys G."/>
            <person name="Young S.K."/>
            <person name="Zeng Q."/>
            <person name="Gargeya S."/>
            <person name="Fitzgerald M."/>
            <person name="Haas B."/>
            <person name="Abouelleil A."/>
            <person name="Alvarado L."/>
            <person name="Arachchi H.M."/>
            <person name="Berlin A."/>
            <person name="Chapman S.B."/>
            <person name="Gearin G."/>
            <person name="Goldberg J."/>
            <person name="Griggs A."/>
            <person name="Gujja S."/>
            <person name="Hansen M."/>
            <person name="Heiman D."/>
            <person name="Howarth C."/>
            <person name="Larimer J."/>
            <person name="Lui A."/>
            <person name="MacDonald P.J.P."/>
            <person name="McCowen C."/>
            <person name="Montmayeur A."/>
            <person name="Murphy C."/>
            <person name="Neiman D."/>
            <person name="Pearson M."/>
            <person name="Priest M."/>
            <person name="Roberts A."/>
            <person name="Saif S."/>
            <person name="Shea T."/>
            <person name="Sisk P."/>
            <person name="Stolte C."/>
            <person name="Sykes S."/>
            <person name="Wortman J."/>
            <person name="Nusbaum C."/>
            <person name="Birren B."/>
        </authorList>
    </citation>
    <scope>NUCLEOTIDE SEQUENCE [LARGE SCALE GENOMIC DNA]</scope>
    <source>
        <strain evidence="2 3">CCUG 37842</strain>
    </source>
</reference>
<evidence type="ECO:0000313" key="2">
    <source>
        <dbReference type="EMBL" id="EHR36215.1"/>
    </source>
</evidence>